<comment type="caution">
    <text evidence="2">The sequence shown here is derived from an EMBL/GenBank/DDBJ whole genome shotgun (WGS) entry which is preliminary data.</text>
</comment>
<feature type="compositionally biased region" description="Basic residues" evidence="1">
    <location>
        <begin position="47"/>
        <end position="60"/>
    </location>
</feature>
<accession>A0AA38FAV7</accession>
<evidence type="ECO:0000313" key="2">
    <source>
        <dbReference type="EMBL" id="KAH9294927.1"/>
    </source>
</evidence>
<feature type="region of interest" description="Disordered" evidence="1">
    <location>
        <begin position="1"/>
        <end position="92"/>
    </location>
</feature>
<evidence type="ECO:0000313" key="3">
    <source>
        <dbReference type="Proteomes" id="UP000824469"/>
    </source>
</evidence>
<dbReference type="EMBL" id="JAHRHJ020000011">
    <property type="protein sequence ID" value="KAH9294927.1"/>
    <property type="molecule type" value="Genomic_DNA"/>
</dbReference>
<gene>
    <name evidence="2" type="ORF">KI387_038515</name>
</gene>
<feature type="compositionally biased region" description="Basic and acidic residues" evidence="1">
    <location>
        <begin position="72"/>
        <end position="92"/>
    </location>
</feature>
<name>A0AA38FAV7_TAXCH</name>
<dbReference type="Proteomes" id="UP000824469">
    <property type="component" value="Unassembled WGS sequence"/>
</dbReference>
<proteinExistence type="predicted"/>
<sequence length="92" mass="10429">MRTFQSGTVGTKGREPAEPAERENLSQWDKGTRGTRKPKGTSDHAACHRRTGPVRPKFRRIFTALGQMGQRDAWDAKSRSGRRQEEKSTFDP</sequence>
<dbReference type="AlphaFoldDB" id="A0AA38FAV7"/>
<organism evidence="2 3">
    <name type="scientific">Taxus chinensis</name>
    <name type="common">Chinese yew</name>
    <name type="synonym">Taxus wallichiana var. chinensis</name>
    <dbReference type="NCBI Taxonomy" id="29808"/>
    <lineage>
        <taxon>Eukaryota</taxon>
        <taxon>Viridiplantae</taxon>
        <taxon>Streptophyta</taxon>
        <taxon>Embryophyta</taxon>
        <taxon>Tracheophyta</taxon>
        <taxon>Spermatophyta</taxon>
        <taxon>Pinopsida</taxon>
        <taxon>Pinidae</taxon>
        <taxon>Conifers II</taxon>
        <taxon>Cupressales</taxon>
        <taxon>Taxaceae</taxon>
        <taxon>Taxus</taxon>
    </lineage>
</organism>
<reference evidence="2 3" key="1">
    <citation type="journal article" date="2021" name="Nat. Plants">
        <title>The Taxus genome provides insights into paclitaxel biosynthesis.</title>
        <authorList>
            <person name="Xiong X."/>
            <person name="Gou J."/>
            <person name="Liao Q."/>
            <person name="Li Y."/>
            <person name="Zhou Q."/>
            <person name="Bi G."/>
            <person name="Li C."/>
            <person name="Du R."/>
            <person name="Wang X."/>
            <person name="Sun T."/>
            <person name="Guo L."/>
            <person name="Liang H."/>
            <person name="Lu P."/>
            <person name="Wu Y."/>
            <person name="Zhang Z."/>
            <person name="Ro D.K."/>
            <person name="Shang Y."/>
            <person name="Huang S."/>
            <person name="Yan J."/>
        </authorList>
    </citation>
    <scope>NUCLEOTIDE SEQUENCE [LARGE SCALE GENOMIC DNA]</scope>
    <source>
        <strain evidence="2">Ta-2019</strain>
    </source>
</reference>
<evidence type="ECO:0000256" key="1">
    <source>
        <dbReference type="SAM" id="MobiDB-lite"/>
    </source>
</evidence>
<feature type="compositionally biased region" description="Basic and acidic residues" evidence="1">
    <location>
        <begin position="12"/>
        <end position="24"/>
    </location>
</feature>
<protein>
    <submittedName>
        <fullName evidence="2">Uncharacterized protein</fullName>
    </submittedName>
</protein>
<keyword evidence="3" id="KW-1185">Reference proteome</keyword>